<proteinExistence type="predicted"/>
<gene>
    <name evidence="1" type="primary">flaF</name>
    <name evidence="1" type="ORF">PUT78_11520</name>
</gene>
<sequence length="125" mass="13814">MNAHVMAAAAYGVPNTAYKTPRLIEYELISRITSRMRSAIKAQPFIFAALAEAMHENRRLWVELAIDLATPGNQLPDSLRLQLLGLAQFSLRHTDQVLDGRENAEVLVDINLAVMRGLAGKAETT</sequence>
<evidence type="ECO:0000313" key="2">
    <source>
        <dbReference type="Proteomes" id="UP001431784"/>
    </source>
</evidence>
<dbReference type="EMBL" id="JAQZSM010000009">
    <property type="protein sequence ID" value="MDD7971731.1"/>
    <property type="molecule type" value="Genomic_DNA"/>
</dbReference>
<dbReference type="Pfam" id="PF07309">
    <property type="entry name" value="FlaF"/>
    <property type="match status" value="1"/>
</dbReference>
<dbReference type="InterPro" id="IPR010845">
    <property type="entry name" value="FlaF"/>
</dbReference>
<keyword evidence="2" id="KW-1185">Reference proteome</keyword>
<dbReference type="Proteomes" id="UP001431784">
    <property type="component" value="Unassembled WGS sequence"/>
</dbReference>
<accession>A0ABT5TBG4</accession>
<keyword evidence="1" id="KW-0969">Cilium</keyword>
<keyword evidence="1" id="KW-0282">Flagellum</keyword>
<dbReference type="RefSeq" id="WP_274352410.1">
    <property type="nucleotide sequence ID" value="NZ_JAQZSM010000009.1"/>
</dbReference>
<reference evidence="1" key="1">
    <citation type="submission" date="2023-02" db="EMBL/GenBank/DDBJ databases">
        <title>Description of Roseinatronobacter alkalisoli sp. nov., an alkaliphilic bacerium isolated from soda soil.</title>
        <authorList>
            <person name="Wei W."/>
        </authorList>
    </citation>
    <scope>NUCLEOTIDE SEQUENCE</scope>
    <source>
        <strain evidence="1">HJB301</strain>
    </source>
</reference>
<dbReference type="NCBIfam" id="NF009435">
    <property type="entry name" value="PRK12794.1"/>
    <property type="match status" value="1"/>
</dbReference>
<protein>
    <submittedName>
        <fullName evidence="1">Flagellar biosynthesis regulator FlaF</fullName>
    </submittedName>
</protein>
<organism evidence="1 2">
    <name type="scientific">Roseinatronobacter alkalisoli</name>
    <dbReference type="NCBI Taxonomy" id="3028235"/>
    <lineage>
        <taxon>Bacteria</taxon>
        <taxon>Pseudomonadati</taxon>
        <taxon>Pseudomonadota</taxon>
        <taxon>Alphaproteobacteria</taxon>
        <taxon>Rhodobacterales</taxon>
        <taxon>Paracoccaceae</taxon>
        <taxon>Roseinatronobacter</taxon>
    </lineage>
</organism>
<comment type="caution">
    <text evidence="1">The sequence shown here is derived from an EMBL/GenBank/DDBJ whole genome shotgun (WGS) entry which is preliminary data.</text>
</comment>
<keyword evidence="1" id="KW-0966">Cell projection</keyword>
<name>A0ABT5TBG4_9RHOB</name>
<evidence type="ECO:0000313" key="1">
    <source>
        <dbReference type="EMBL" id="MDD7971731.1"/>
    </source>
</evidence>